<dbReference type="AlphaFoldDB" id="A0A9P6ISP1"/>
<name>A0A9P6ISP1_MORAP</name>
<evidence type="ECO:0000313" key="2">
    <source>
        <dbReference type="EMBL" id="KAF9943804.1"/>
    </source>
</evidence>
<dbReference type="EMBL" id="JAAAHY010002869">
    <property type="protein sequence ID" value="KAF9943804.1"/>
    <property type="molecule type" value="Genomic_DNA"/>
</dbReference>
<organism evidence="2 3">
    <name type="scientific">Mortierella alpina</name>
    <name type="common">Oleaginous fungus</name>
    <name type="synonym">Mortierella renispora</name>
    <dbReference type="NCBI Taxonomy" id="64518"/>
    <lineage>
        <taxon>Eukaryota</taxon>
        <taxon>Fungi</taxon>
        <taxon>Fungi incertae sedis</taxon>
        <taxon>Mucoromycota</taxon>
        <taxon>Mortierellomycotina</taxon>
        <taxon>Mortierellomycetes</taxon>
        <taxon>Mortierellales</taxon>
        <taxon>Mortierellaceae</taxon>
        <taxon>Mortierella</taxon>
    </lineage>
</organism>
<protein>
    <submittedName>
        <fullName evidence="2">Uncharacterized protein</fullName>
    </submittedName>
</protein>
<feature type="non-terminal residue" evidence="2">
    <location>
        <position position="1"/>
    </location>
</feature>
<reference evidence="2" key="1">
    <citation type="journal article" date="2020" name="Fungal Divers.">
        <title>Resolving the Mortierellaceae phylogeny through synthesis of multi-gene phylogenetics and phylogenomics.</title>
        <authorList>
            <person name="Vandepol N."/>
            <person name="Liber J."/>
            <person name="Desiro A."/>
            <person name="Na H."/>
            <person name="Kennedy M."/>
            <person name="Barry K."/>
            <person name="Grigoriev I.V."/>
            <person name="Miller A.N."/>
            <person name="O'Donnell K."/>
            <person name="Stajich J.E."/>
            <person name="Bonito G."/>
        </authorList>
    </citation>
    <scope>NUCLEOTIDE SEQUENCE</scope>
    <source>
        <strain evidence="2">CK1249</strain>
    </source>
</reference>
<dbReference type="Proteomes" id="UP000738359">
    <property type="component" value="Unassembled WGS sequence"/>
</dbReference>
<comment type="caution">
    <text evidence="2">The sequence shown here is derived from an EMBL/GenBank/DDBJ whole genome shotgun (WGS) entry which is preliminary data.</text>
</comment>
<proteinExistence type="predicted"/>
<dbReference type="OrthoDB" id="2418076at2759"/>
<evidence type="ECO:0000313" key="3">
    <source>
        <dbReference type="Proteomes" id="UP000738359"/>
    </source>
</evidence>
<evidence type="ECO:0000256" key="1">
    <source>
        <dbReference type="SAM" id="MobiDB-lite"/>
    </source>
</evidence>
<keyword evidence="3" id="KW-1185">Reference proteome</keyword>
<sequence length="232" mass="25456">AESKKPKKEDKKPKKEEKKPKERVIKSRRWMREKRDLAEREAQALAAGTELVIHRRKTNLGQLINQAVGSKYETVTMNVGTIRACLQGALPKCVDAASADLLTAMTRDITSTMAGMAKLSSDLSVLATLALEHHIATVMAQHPSVHDAEARNAAFMPLCKGQSFFPALVKQIYRPTTGYGKLETADARAGKDAARTFLSRFEIDLVAPLANAPTFGSPCAQRLSGVHRQTFE</sequence>
<accession>A0A9P6ISP1</accession>
<gene>
    <name evidence="2" type="ORF">BGZ70_005399</name>
</gene>
<feature type="compositionally biased region" description="Basic and acidic residues" evidence="1">
    <location>
        <begin position="1"/>
        <end position="25"/>
    </location>
</feature>
<feature type="region of interest" description="Disordered" evidence="1">
    <location>
        <begin position="1"/>
        <end position="26"/>
    </location>
</feature>